<evidence type="ECO:0000313" key="14">
    <source>
        <dbReference type="EMBL" id="TFJ83725.1"/>
    </source>
</evidence>
<dbReference type="EMBL" id="SDOX01000021">
    <property type="protein sequence ID" value="TFJ83725.1"/>
    <property type="molecule type" value="Genomic_DNA"/>
</dbReference>
<comment type="caution">
    <text evidence="14">The sequence shown here is derived from an EMBL/GenBank/DDBJ whole genome shotgun (WGS) entry which is preliminary data.</text>
</comment>
<comment type="pathway">
    <text evidence="2">Glycan metabolism; N-glycan metabolism.</text>
</comment>
<name>A0A4D9D2P9_9STRA</name>
<evidence type="ECO:0000259" key="12">
    <source>
        <dbReference type="Pfam" id="PF13802"/>
    </source>
</evidence>
<dbReference type="InterPro" id="IPR013780">
    <property type="entry name" value="Glyco_hydro_b"/>
</dbReference>
<sequence>MASMGWFTAPIASRPSFLKSDASLLSSPVRKSTSRNVLALGRLTTAFVMISSVCQRTTTVAVDRSKFRKCADTGFCKEFRDVVPGALPRFRVDAASLKHDEHAGFLGGQLLSSDVNAKALNFSLQFYNDGTSRLKIKECDPLRERWEPPDVVIEESLDSTAIRVDTSKSDGSLHVEFANDKVLRVQLDPFQVDLLVGGVPALTVNKGGLLHFQAYRAKKDKANAGSGGEESGEKIEEEVVDKHGGKKIVGYWEDGLAIYEDGSREEKPSAEEEAAEARRLQEAAAADEDKWEEYFGGHTDSRPHGPASVGIDVRFPGAEHLYGLPEHASSFRLKTTKGPNAQYAEPFRLYNLDVFEYELDEPMALYGSIPFVASHTAALSAGVFLFNPSETFVDVEAGSGHGDGYQTHWMSECGVLDLFLLPGPTPRAVAKQMTTLTGTQALPPLFSLGYHQCRWNYKDEKDVAQVHGKFEELDFPYDVLWLDIEHTDGKRYFTWDQGVFPDPVSMQNSLAAQGRKMVTIIDPHIKRDDNFAIHSEATAKGLYVKDKFGADFDGFCWPGQSSYLDFTDAGVRRWWAERFALDKYTGSTSNLYTWNDMNEPSVFNGPEVSMQKDCRNLAGVEHREWHNLYGMYMQRATAEGLTLRDSKGLERPFVLSRAFYAGSQRFGAIWTGDNKAAWEHLQVAAPMLLSINLAGLSFSGADVGGFFQDTDAELMTRWMQAGAFQPFFRGHAHHDTKRKEPWVYGEPTTSRIRAAVMARYTLLPYWYTTFYIAYAEGLPVMRPLWMEYPTEMATFDMDDQWLIGQDLLVKPVTTAGATSLSVYFPQGLWYDIETLSPISGPATRTVPAPLEKIPVYQRGGSIIPRKMRLRRSSSLMTHDPFTLVVAMNAKGLAEGLVYMDDEHTLKHEKTGEFVLRKVTLADGMMRNVRQGGAEDRPFRNQVERIVVLGWMAKPKAVTLPVSEQGGAEKQATTQRSLEFMYDAKKRVLTIRKPEVMLDEDWTIGLR</sequence>
<dbReference type="SUPFAM" id="SSF51011">
    <property type="entry name" value="Glycosyl hydrolase domain"/>
    <property type="match status" value="1"/>
</dbReference>
<evidence type="ECO:0000256" key="1">
    <source>
        <dbReference type="ARBA" id="ARBA00004240"/>
    </source>
</evidence>
<protein>
    <recommendedName>
        <fullName evidence="9">Glucosidase II subunit alpha</fullName>
    </recommendedName>
</protein>
<reference evidence="14 15" key="1">
    <citation type="submission" date="2019-01" db="EMBL/GenBank/DDBJ databases">
        <title>Nuclear Genome Assembly of the Microalgal Biofuel strain Nannochloropsis salina CCMP1776.</title>
        <authorList>
            <person name="Hovde B."/>
        </authorList>
    </citation>
    <scope>NUCLEOTIDE SEQUENCE [LARGE SCALE GENOMIC DNA]</scope>
    <source>
        <strain evidence="14 15">CCMP1776</strain>
    </source>
</reference>
<accession>A0A4D9D2P9</accession>
<evidence type="ECO:0000256" key="8">
    <source>
        <dbReference type="ARBA" id="ARBA00023295"/>
    </source>
</evidence>
<evidence type="ECO:0000256" key="9">
    <source>
        <dbReference type="ARBA" id="ARBA00042895"/>
    </source>
</evidence>
<dbReference type="SUPFAM" id="SSF74650">
    <property type="entry name" value="Galactose mutarotase-like"/>
    <property type="match status" value="1"/>
</dbReference>
<dbReference type="GO" id="GO:0005975">
    <property type="term" value="P:carbohydrate metabolic process"/>
    <property type="evidence" value="ECO:0007669"/>
    <property type="project" value="InterPro"/>
</dbReference>
<evidence type="ECO:0000259" key="13">
    <source>
        <dbReference type="Pfam" id="PF21365"/>
    </source>
</evidence>
<evidence type="ECO:0000313" key="15">
    <source>
        <dbReference type="Proteomes" id="UP000355283"/>
    </source>
</evidence>
<evidence type="ECO:0000256" key="3">
    <source>
        <dbReference type="ARBA" id="ARBA00007806"/>
    </source>
</evidence>
<comment type="similarity">
    <text evidence="3 10">Belongs to the glycosyl hydrolase 31 family.</text>
</comment>
<dbReference type="GO" id="GO:0006491">
    <property type="term" value="P:N-glycan processing"/>
    <property type="evidence" value="ECO:0007669"/>
    <property type="project" value="TreeGrafter"/>
</dbReference>
<dbReference type="FunFam" id="3.20.20.80:FF:000039">
    <property type="entry name" value="Glucosidase, alpha neutral C"/>
    <property type="match status" value="1"/>
</dbReference>
<dbReference type="GO" id="GO:0030246">
    <property type="term" value="F:carbohydrate binding"/>
    <property type="evidence" value="ECO:0007669"/>
    <property type="project" value="InterPro"/>
</dbReference>
<dbReference type="GO" id="GO:0005783">
    <property type="term" value="C:endoplasmic reticulum"/>
    <property type="evidence" value="ECO:0007669"/>
    <property type="project" value="UniProtKB-SubCell"/>
</dbReference>
<dbReference type="FunFam" id="2.60.40.1180:FF:000023">
    <property type="entry name" value="neutral alpha-glucosidase AB isoform X2"/>
    <property type="match status" value="1"/>
</dbReference>
<keyword evidence="15" id="KW-1185">Reference proteome</keyword>
<gene>
    <name evidence="14" type="ORF">NSK_004829</name>
</gene>
<dbReference type="CDD" id="cd06603">
    <property type="entry name" value="GH31_GANC_GANAB_alpha"/>
    <property type="match status" value="1"/>
</dbReference>
<dbReference type="SUPFAM" id="SSF51445">
    <property type="entry name" value="(Trans)glycosidases"/>
    <property type="match status" value="1"/>
</dbReference>
<feature type="domain" description="Glycoside hydrolase family 31 N-terminal" evidence="12">
    <location>
        <begin position="122"/>
        <end position="394"/>
    </location>
</feature>
<keyword evidence="8 10" id="KW-0326">Glycosidase</keyword>
<dbReference type="Gene3D" id="3.20.20.80">
    <property type="entry name" value="Glycosidases"/>
    <property type="match status" value="1"/>
</dbReference>
<dbReference type="InterPro" id="IPR025887">
    <property type="entry name" value="Glyco_hydro_31_N_dom"/>
</dbReference>
<evidence type="ECO:0000256" key="10">
    <source>
        <dbReference type="RuleBase" id="RU361185"/>
    </source>
</evidence>
<dbReference type="Gene3D" id="2.60.40.1180">
    <property type="entry name" value="Golgi alpha-mannosidase II"/>
    <property type="match status" value="2"/>
</dbReference>
<dbReference type="AlphaFoldDB" id="A0A4D9D2P9"/>
<evidence type="ECO:0000256" key="5">
    <source>
        <dbReference type="ARBA" id="ARBA00022801"/>
    </source>
</evidence>
<dbReference type="Pfam" id="PF01055">
    <property type="entry name" value="Glyco_hydro_31_2nd"/>
    <property type="match status" value="1"/>
</dbReference>
<dbReference type="InterPro" id="IPR000322">
    <property type="entry name" value="Glyco_hydro_31_TIM"/>
</dbReference>
<dbReference type="Pfam" id="PF13802">
    <property type="entry name" value="Gal_mutarotas_2"/>
    <property type="match status" value="1"/>
</dbReference>
<keyword evidence="6" id="KW-0256">Endoplasmic reticulum</keyword>
<keyword evidence="5 10" id="KW-0378">Hydrolase</keyword>
<dbReference type="CDD" id="cd14752">
    <property type="entry name" value="GH31_N"/>
    <property type="match status" value="1"/>
</dbReference>
<dbReference type="InterPro" id="IPR017853">
    <property type="entry name" value="GH"/>
</dbReference>
<dbReference type="Proteomes" id="UP000355283">
    <property type="component" value="Unassembled WGS sequence"/>
</dbReference>
<dbReference type="InterPro" id="IPR048395">
    <property type="entry name" value="Glyco_hydro_31_C"/>
</dbReference>
<evidence type="ECO:0000259" key="11">
    <source>
        <dbReference type="Pfam" id="PF01055"/>
    </source>
</evidence>
<evidence type="ECO:0000256" key="6">
    <source>
        <dbReference type="ARBA" id="ARBA00022824"/>
    </source>
</evidence>
<evidence type="ECO:0000256" key="2">
    <source>
        <dbReference type="ARBA" id="ARBA00004833"/>
    </source>
</evidence>
<proteinExistence type="inferred from homology"/>
<dbReference type="Pfam" id="PF21365">
    <property type="entry name" value="Glyco_hydro_31_3rd"/>
    <property type="match status" value="1"/>
</dbReference>
<evidence type="ECO:0000256" key="7">
    <source>
        <dbReference type="ARBA" id="ARBA00023180"/>
    </source>
</evidence>
<comment type="subcellular location">
    <subcellularLocation>
        <location evidence="1">Endoplasmic reticulum</location>
    </subcellularLocation>
</comment>
<dbReference type="Gene3D" id="2.60.40.1760">
    <property type="entry name" value="glycosyl hydrolase (family 31)"/>
    <property type="match status" value="1"/>
</dbReference>
<dbReference type="PANTHER" id="PTHR22762">
    <property type="entry name" value="ALPHA-GLUCOSIDASE"/>
    <property type="match status" value="1"/>
</dbReference>
<feature type="domain" description="Glycoside hydrolase family 31 TIM barrel" evidence="11">
    <location>
        <begin position="441"/>
        <end position="768"/>
    </location>
</feature>
<keyword evidence="7" id="KW-0325">Glycoprotein</keyword>
<evidence type="ECO:0000256" key="4">
    <source>
        <dbReference type="ARBA" id="ARBA00022729"/>
    </source>
</evidence>
<dbReference type="GO" id="GO:0090599">
    <property type="term" value="F:alpha-glucosidase activity"/>
    <property type="evidence" value="ECO:0007669"/>
    <property type="project" value="TreeGrafter"/>
</dbReference>
<feature type="domain" description="Glycosyl hydrolase family 31 C-terminal" evidence="13">
    <location>
        <begin position="777"/>
        <end position="863"/>
    </location>
</feature>
<keyword evidence="4" id="KW-0732">Signal</keyword>
<dbReference type="PANTHER" id="PTHR22762:SF54">
    <property type="entry name" value="BCDNA.GH04962"/>
    <property type="match status" value="1"/>
</dbReference>
<dbReference type="OrthoDB" id="3237269at2759"/>
<organism evidence="14 15">
    <name type="scientific">Nannochloropsis salina CCMP1776</name>
    <dbReference type="NCBI Taxonomy" id="1027361"/>
    <lineage>
        <taxon>Eukaryota</taxon>
        <taxon>Sar</taxon>
        <taxon>Stramenopiles</taxon>
        <taxon>Ochrophyta</taxon>
        <taxon>Eustigmatophyceae</taxon>
        <taxon>Eustigmatales</taxon>
        <taxon>Monodopsidaceae</taxon>
        <taxon>Microchloropsis</taxon>
        <taxon>Microchloropsis salina</taxon>
    </lineage>
</organism>
<dbReference type="InterPro" id="IPR011013">
    <property type="entry name" value="Gal_mutarotase_sf_dom"/>
</dbReference>